<feature type="transmembrane region" description="Helical" evidence="2">
    <location>
        <begin position="145"/>
        <end position="164"/>
    </location>
</feature>
<reference evidence="3 4" key="1">
    <citation type="submission" date="2020-07" db="EMBL/GenBank/DDBJ databases">
        <title>Sequencing the genomes of 1000 actinobacteria strains.</title>
        <authorList>
            <person name="Klenk H.-P."/>
        </authorList>
    </citation>
    <scope>NUCLEOTIDE SEQUENCE [LARGE SCALE GENOMIC DNA]</scope>
    <source>
        <strain evidence="3 4">DSM 19082</strain>
    </source>
</reference>
<protein>
    <recommendedName>
        <fullName evidence="5">DUF2306 domain-containing protein</fullName>
    </recommendedName>
</protein>
<feature type="transmembrane region" description="Helical" evidence="2">
    <location>
        <begin position="328"/>
        <end position="348"/>
    </location>
</feature>
<feature type="transmembrane region" description="Helical" evidence="2">
    <location>
        <begin position="71"/>
        <end position="93"/>
    </location>
</feature>
<feature type="transmembrane region" description="Helical" evidence="2">
    <location>
        <begin position="214"/>
        <end position="233"/>
    </location>
</feature>
<feature type="transmembrane region" description="Helical" evidence="2">
    <location>
        <begin position="274"/>
        <end position="293"/>
    </location>
</feature>
<gene>
    <name evidence="3" type="ORF">BJ958_004833</name>
</gene>
<dbReference type="RefSeq" id="WP_179729360.1">
    <property type="nucleotide sequence ID" value="NZ_BAABEF010000001.1"/>
</dbReference>
<proteinExistence type="predicted"/>
<keyword evidence="2" id="KW-0812">Transmembrane</keyword>
<dbReference type="EMBL" id="JACCBF010000001">
    <property type="protein sequence ID" value="NYD33287.1"/>
    <property type="molecule type" value="Genomic_DNA"/>
</dbReference>
<feature type="region of interest" description="Disordered" evidence="1">
    <location>
        <begin position="357"/>
        <end position="379"/>
    </location>
</feature>
<feature type="transmembrane region" description="Helical" evidence="2">
    <location>
        <begin position="176"/>
        <end position="194"/>
    </location>
</feature>
<name>A0A852RIL1_9ACTN</name>
<feature type="transmembrane region" description="Helical" evidence="2">
    <location>
        <begin position="300"/>
        <end position="322"/>
    </location>
</feature>
<evidence type="ECO:0000313" key="3">
    <source>
        <dbReference type="EMBL" id="NYD33287.1"/>
    </source>
</evidence>
<sequence length="379" mass="39609">MLRRIVLAMLALVLLAYVPLAATSMWFTILPGFPRLQEQLDARLGGHAYAWGSGSVAAVRTAAYVDHRVALLAHTMFGAVALCLLLVQAVVLVRARRGALDLAGALHRRVGRAYAVAVVLSMVASFVFLARAPHVDLPGQAAFRLQLWLLGASTIGTLAAGAAAARRGDRDAHRAWMVLNACFLATAPILRSMWSTLGALVPEHTMLTNLEVSAVSLAVVAPAAGATAHAWAVRRGSHRSACRRHLTFLAAAGVVGEVLVLVCFRAASGEATPASYPWFHVVPMVIFALLVACRTRDLPVAAGLVAAPWAVLVTSAVLVPLFGASESLRAGLLCGPGAPLVASLAFTLRSLTTSRRALDQGPASGDTTGPPSGVPRAAR</sequence>
<keyword evidence="2" id="KW-1133">Transmembrane helix</keyword>
<keyword evidence="2" id="KW-0472">Membrane</keyword>
<dbReference type="AlphaFoldDB" id="A0A852RIL1"/>
<evidence type="ECO:0000256" key="1">
    <source>
        <dbReference type="SAM" id="MobiDB-lite"/>
    </source>
</evidence>
<evidence type="ECO:0000256" key="2">
    <source>
        <dbReference type="SAM" id="Phobius"/>
    </source>
</evidence>
<organism evidence="3 4">
    <name type="scientific">Nocardioides kongjuensis</name>
    <dbReference type="NCBI Taxonomy" id="349522"/>
    <lineage>
        <taxon>Bacteria</taxon>
        <taxon>Bacillati</taxon>
        <taxon>Actinomycetota</taxon>
        <taxon>Actinomycetes</taxon>
        <taxon>Propionibacteriales</taxon>
        <taxon>Nocardioidaceae</taxon>
        <taxon>Nocardioides</taxon>
    </lineage>
</organism>
<evidence type="ECO:0000313" key="4">
    <source>
        <dbReference type="Proteomes" id="UP000582231"/>
    </source>
</evidence>
<accession>A0A852RIL1</accession>
<comment type="caution">
    <text evidence="3">The sequence shown here is derived from an EMBL/GenBank/DDBJ whole genome shotgun (WGS) entry which is preliminary data.</text>
</comment>
<feature type="transmembrane region" description="Helical" evidence="2">
    <location>
        <begin position="245"/>
        <end position="268"/>
    </location>
</feature>
<feature type="transmembrane region" description="Helical" evidence="2">
    <location>
        <begin position="113"/>
        <end position="133"/>
    </location>
</feature>
<keyword evidence="4" id="KW-1185">Reference proteome</keyword>
<evidence type="ECO:0008006" key="5">
    <source>
        <dbReference type="Google" id="ProtNLM"/>
    </source>
</evidence>
<dbReference type="Proteomes" id="UP000582231">
    <property type="component" value="Unassembled WGS sequence"/>
</dbReference>